<dbReference type="InterPro" id="IPR036388">
    <property type="entry name" value="WH-like_DNA-bd_sf"/>
</dbReference>
<keyword evidence="2" id="KW-0238">DNA-binding</keyword>
<keyword evidence="1" id="KW-0805">Transcription regulation</keyword>
<evidence type="ECO:0000313" key="5">
    <source>
        <dbReference type="EMBL" id="BEP29825.1"/>
    </source>
</evidence>
<dbReference type="PANTHER" id="PTHR43132:SF6">
    <property type="entry name" value="HTH-TYPE TRANSCRIPTIONAL REPRESSOR CZRA"/>
    <property type="match status" value="1"/>
</dbReference>
<dbReference type="AlphaFoldDB" id="A0AAU9EXK5"/>
<dbReference type="InterPro" id="IPR011991">
    <property type="entry name" value="ArsR-like_HTH"/>
</dbReference>
<dbReference type="GO" id="GO:0003677">
    <property type="term" value="F:DNA binding"/>
    <property type="evidence" value="ECO:0007669"/>
    <property type="project" value="UniProtKB-KW"/>
</dbReference>
<dbReference type="NCBIfam" id="NF033788">
    <property type="entry name" value="HTH_metalloreg"/>
    <property type="match status" value="1"/>
</dbReference>
<dbReference type="RefSeq" id="WP_338535438.1">
    <property type="nucleotide sequence ID" value="NZ_AP028654.1"/>
</dbReference>
<gene>
    <name evidence="5" type="ORF">HLPR_21560</name>
</gene>
<keyword evidence="6" id="KW-1185">Reference proteome</keyword>
<accession>A0AAU9EXK5</accession>
<evidence type="ECO:0000256" key="2">
    <source>
        <dbReference type="ARBA" id="ARBA00023125"/>
    </source>
</evidence>
<dbReference type="EMBL" id="AP028654">
    <property type="protein sequence ID" value="BEP29825.1"/>
    <property type="molecule type" value="Genomic_DNA"/>
</dbReference>
<dbReference type="Proteomes" id="UP001321786">
    <property type="component" value="Chromosome"/>
</dbReference>
<reference evidence="5 6" key="1">
    <citation type="submission" date="2023-08" db="EMBL/GenBank/DDBJ databases">
        <title>Helicovermis profunda gen. nov., sp. nov., a novel mesophilic, fermentative bacterium within the Bacillota from a deep-sea hydrothermal vent chimney.</title>
        <authorList>
            <person name="Miyazaki U."/>
            <person name="Mizutani D."/>
            <person name="Hashimoto Y."/>
            <person name="Tame A."/>
            <person name="Sawayama S."/>
            <person name="Miyazaki J."/>
            <person name="Takai K."/>
            <person name="Nakagawa S."/>
        </authorList>
    </citation>
    <scope>NUCLEOTIDE SEQUENCE [LARGE SCALE GENOMIC DNA]</scope>
    <source>
        <strain evidence="5 6">S502</strain>
    </source>
</reference>
<dbReference type="InterPro" id="IPR036390">
    <property type="entry name" value="WH_DNA-bd_sf"/>
</dbReference>
<dbReference type="PANTHER" id="PTHR43132">
    <property type="entry name" value="ARSENICAL RESISTANCE OPERON REPRESSOR ARSR-RELATED"/>
    <property type="match status" value="1"/>
</dbReference>
<dbReference type="InterPro" id="IPR051011">
    <property type="entry name" value="Metal_resp_trans_reg"/>
</dbReference>
<name>A0AAU9EXK5_9FIRM</name>
<organism evidence="5 6">
    <name type="scientific">Helicovermis profundi</name>
    <dbReference type="NCBI Taxonomy" id="3065157"/>
    <lineage>
        <taxon>Bacteria</taxon>
        <taxon>Bacillati</taxon>
        <taxon>Bacillota</taxon>
        <taxon>Clostridia</taxon>
        <taxon>Helicovermis</taxon>
    </lineage>
</organism>
<dbReference type="Gene3D" id="1.10.10.10">
    <property type="entry name" value="Winged helix-like DNA-binding domain superfamily/Winged helix DNA-binding domain"/>
    <property type="match status" value="1"/>
</dbReference>
<dbReference type="Pfam" id="PF01022">
    <property type="entry name" value="HTH_5"/>
    <property type="match status" value="1"/>
</dbReference>
<dbReference type="PRINTS" id="PR00778">
    <property type="entry name" value="HTHARSR"/>
</dbReference>
<proteinExistence type="predicted"/>
<dbReference type="InterPro" id="IPR001845">
    <property type="entry name" value="HTH_ArsR_DNA-bd_dom"/>
</dbReference>
<evidence type="ECO:0000259" key="4">
    <source>
        <dbReference type="PROSITE" id="PS50987"/>
    </source>
</evidence>
<dbReference type="SMART" id="SM00418">
    <property type="entry name" value="HTH_ARSR"/>
    <property type="match status" value="1"/>
</dbReference>
<sequence length="117" mass="13527">MDKILEANCCSYLCTHEELIKIAEDKLNREIRISEIVNYYHILGNETRIKIIAILDGLELCVCDIAKAINLSIPATSQQLKILRNNKFLNQRKDGKTVYYSLKKEHSFTKIKDISLK</sequence>
<evidence type="ECO:0000256" key="3">
    <source>
        <dbReference type="ARBA" id="ARBA00023163"/>
    </source>
</evidence>
<dbReference type="KEGG" id="hprf:HLPR_21560"/>
<dbReference type="PROSITE" id="PS50987">
    <property type="entry name" value="HTH_ARSR_2"/>
    <property type="match status" value="1"/>
</dbReference>
<protein>
    <submittedName>
        <fullName evidence="5">Metalloregulator ArsR/SmtB family transcription factor</fullName>
    </submittedName>
</protein>
<evidence type="ECO:0000256" key="1">
    <source>
        <dbReference type="ARBA" id="ARBA00023015"/>
    </source>
</evidence>
<evidence type="ECO:0000313" key="6">
    <source>
        <dbReference type="Proteomes" id="UP001321786"/>
    </source>
</evidence>
<feature type="domain" description="HTH arsR-type" evidence="4">
    <location>
        <begin position="28"/>
        <end position="117"/>
    </location>
</feature>
<keyword evidence="3" id="KW-0804">Transcription</keyword>
<dbReference type="SUPFAM" id="SSF46785">
    <property type="entry name" value="Winged helix' DNA-binding domain"/>
    <property type="match status" value="1"/>
</dbReference>
<dbReference type="GO" id="GO:0003700">
    <property type="term" value="F:DNA-binding transcription factor activity"/>
    <property type="evidence" value="ECO:0007669"/>
    <property type="project" value="InterPro"/>
</dbReference>
<dbReference type="CDD" id="cd00090">
    <property type="entry name" value="HTH_ARSR"/>
    <property type="match status" value="1"/>
</dbReference>